<evidence type="ECO:0000256" key="2">
    <source>
        <dbReference type="ARBA" id="ARBA00010663"/>
    </source>
</evidence>
<dbReference type="PRINTS" id="PR00237">
    <property type="entry name" value="GPCRRHODOPSN"/>
</dbReference>
<dbReference type="PROSITE" id="PS50262">
    <property type="entry name" value="G_PROTEIN_RECEP_F1_2"/>
    <property type="match status" value="1"/>
</dbReference>
<dbReference type="SUPFAM" id="SSF81321">
    <property type="entry name" value="Family A G protein-coupled receptor-like"/>
    <property type="match status" value="1"/>
</dbReference>
<keyword evidence="6 10" id="KW-0297">G-protein coupled receptor</keyword>
<feature type="transmembrane region" description="Helical" evidence="12">
    <location>
        <begin position="328"/>
        <end position="348"/>
    </location>
</feature>
<sequence length="577" mass="64771">MASNLLDKIINETTLKFGGRESLVAKVGNEAQSLNYSSQVPSNDQLDLYSSMMQDIEMGQKERIFWILLFSLMVFVAAGGNIVVIHIVSTNKEMKSVTNYFLVNLSLADTMVSTLNVIFNFISMLNSHWPFGNIYCKISNFIAILSISASVFTLTAISCDRYTAIIHPLRPRMSHRHAIGWILLIWTLSSALALPNLIYSVVVEDRLVNENLALTCTMIWPDGRYPLSSYDHIYNIIILVVTYLVPILTMAILYYKVGKELWGHQAIGEDVEKQARAMMAKKKIVKMMIVVVIIFALCWLPYHGFFVVNYYLPTIFQDGPLYYQRCYLIMYWLAMSNSMYNPIIIYFMNSKFRHEFKRVLCFICCCRAYSTPTIKGDSSNHHQNYIGAGGGGNNHSIARLISSNHGPSRRLNGNGGTGQHAVSTVARSGDEHRLGKSVSQQSSSCSSSKRSANQHRQQFNGSIEVVISHPGEVDDVHHHQQDDRVKLDHEREPFIKDPSNASGDNSNNNNNNNSNSSSYNTGSGDNFKNDLDSGGRPPLDDSSGTTPARTASGDDMRPTSIGERYHRRQTGQDKVWI</sequence>
<comment type="similarity">
    <text evidence="2 10">Belongs to the G-protein coupled receptor 1 family.</text>
</comment>
<dbReference type="PANTHER" id="PTHR46925">
    <property type="entry name" value="G-PROTEIN COUPLED RECEPTOR TKR-1-RELATED"/>
    <property type="match status" value="1"/>
</dbReference>
<evidence type="ECO:0000256" key="6">
    <source>
        <dbReference type="ARBA" id="ARBA00023040"/>
    </source>
</evidence>
<comment type="subcellular location">
    <subcellularLocation>
        <location evidence="1">Cell membrane</location>
        <topology evidence="1">Multi-pass membrane protein</topology>
    </subcellularLocation>
</comment>
<dbReference type="InterPro" id="IPR000611">
    <property type="entry name" value="NPY_rcpt"/>
</dbReference>
<dbReference type="SMART" id="SM01381">
    <property type="entry name" value="7TM_GPCR_Srsx"/>
    <property type="match status" value="1"/>
</dbReference>
<keyword evidence="4 10" id="KW-0812">Transmembrane</keyword>
<feature type="transmembrane region" description="Helical" evidence="12">
    <location>
        <begin position="178"/>
        <end position="202"/>
    </location>
</feature>
<dbReference type="GO" id="GO:0004995">
    <property type="term" value="F:tachykinin receptor activity"/>
    <property type="evidence" value="ECO:0007669"/>
    <property type="project" value="InterPro"/>
</dbReference>
<dbReference type="Gene3D" id="1.20.1070.10">
    <property type="entry name" value="Rhodopsin 7-helix transmembrane proteins"/>
    <property type="match status" value="1"/>
</dbReference>
<feature type="transmembrane region" description="Helical" evidence="12">
    <location>
        <begin position="64"/>
        <end position="88"/>
    </location>
</feature>
<evidence type="ECO:0000313" key="14">
    <source>
        <dbReference type="EMBL" id="MDE45505.1"/>
    </source>
</evidence>
<dbReference type="InterPro" id="IPR001681">
    <property type="entry name" value="Neurokn_rcpt"/>
</dbReference>
<evidence type="ECO:0000256" key="1">
    <source>
        <dbReference type="ARBA" id="ARBA00004651"/>
    </source>
</evidence>
<feature type="transmembrane region" description="Helical" evidence="12">
    <location>
        <begin position="284"/>
        <end position="308"/>
    </location>
</feature>
<evidence type="ECO:0000256" key="12">
    <source>
        <dbReference type="SAM" id="Phobius"/>
    </source>
</evidence>
<evidence type="ECO:0000256" key="10">
    <source>
        <dbReference type="RuleBase" id="RU000688"/>
    </source>
</evidence>
<dbReference type="GO" id="GO:0004983">
    <property type="term" value="F:neuropeptide Y receptor activity"/>
    <property type="evidence" value="ECO:0007669"/>
    <property type="project" value="InterPro"/>
</dbReference>
<evidence type="ECO:0000256" key="5">
    <source>
        <dbReference type="ARBA" id="ARBA00022989"/>
    </source>
</evidence>
<dbReference type="AlphaFoldDB" id="A0A6G1S4S7"/>
<feature type="compositionally biased region" description="Low complexity" evidence="11">
    <location>
        <begin position="499"/>
        <end position="526"/>
    </location>
</feature>
<evidence type="ECO:0000256" key="3">
    <source>
        <dbReference type="ARBA" id="ARBA00022475"/>
    </source>
</evidence>
<feature type="domain" description="G-protein coupled receptors family 1 profile" evidence="13">
    <location>
        <begin position="80"/>
        <end position="345"/>
    </location>
</feature>
<dbReference type="PRINTS" id="PR01012">
    <property type="entry name" value="NRPEPTIDEYR"/>
</dbReference>
<dbReference type="PANTHER" id="PTHR46925:SF2">
    <property type="entry name" value="G-PROTEIN COUPLED RECEPTOR TKR-1-RELATED"/>
    <property type="match status" value="1"/>
</dbReference>
<feature type="compositionally biased region" description="Low complexity" evidence="11">
    <location>
        <begin position="436"/>
        <end position="451"/>
    </location>
</feature>
<gene>
    <name evidence="14" type="primary">Takr86C_1</name>
    <name evidence="14" type="ORF">g.5997</name>
</gene>
<dbReference type="InterPro" id="IPR000276">
    <property type="entry name" value="GPCR_Rhodpsn"/>
</dbReference>
<feature type="region of interest" description="Disordered" evidence="11">
    <location>
        <begin position="397"/>
        <end position="457"/>
    </location>
</feature>
<dbReference type="InterPro" id="IPR017452">
    <property type="entry name" value="GPCR_Rhodpsn_7TM"/>
</dbReference>
<reference evidence="14" key="1">
    <citation type="submission" date="2018-10" db="EMBL/GenBank/DDBJ databases">
        <title>Transcriptome assembly of Aceria tosichella (Wheat curl mite) Type 2.</title>
        <authorList>
            <person name="Scully E.D."/>
            <person name="Geib S.M."/>
            <person name="Palmer N.A."/>
            <person name="Gupta A.K."/>
            <person name="Sarath G."/>
            <person name="Tatineni S."/>
        </authorList>
    </citation>
    <scope>NUCLEOTIDE SEQUENCE</scope>
    <source>
        <strain evidence="14">LincolnNE</strain>
    </source>
</reference>
<evidence type="ECO:0000256" key="4">
    <source>
        <dbReference type="ARBA" id="ARBA00022692"/>
    </source>
</evidence>
<evidence type="ECO:0000256" key="9">
    <source>
        <dbReference type="ARBA" id="ARBA00023224"/>
    </source>
</evidence>
<accession>A0A6G1S4S7</accession>
<dbReference type="EMBL" id="GGYP01000734">
    <property type="protein sequence ID" value="MDE45505.1"/>
    <property type="molecule type" value="Transcribed_RNA"/>
</dbReference>
<name>A0A6G1S4S7_9ACAR</name>
<dbReference type="PROSITE" id="PS00237">
    <property type="entry name" value="G_PROTEIN_RECEP_F1_1"/>
    <property type="match status" value="1"/>
</dbReference>
<keyword evidence="3" id="KW-1003">Cell membrane</keyword>
<keyword evidence="9 10" id="KW-0807">Transducer</keyword>
<feature type="transmembrane region" description="Helical" evidence="12">
    <location>
        <begin position="100"/>
        <end position="122"/>
    </location>
</feature>
<dbReference type="GO" id="GO:0005886">
    <property type="term" value="C:plasma membrane"/>
    <property type="evidence" value="ECO:0007669"/>
    <property type="project" value="UniProtKB-SubCell"/>
</dbReference>
<feature type="region of interest" description="Disordered" evidence="11">
    <location>
        <begin position="494"/>
        <end position="577"/>
    </location>
</feature>
<keyword evidence="8 10" id="KW-0675">Receptor</keyword>
<keyword evidence="7 12" id="KW-0472">Membrane</keyword>
<evidence type="ECO:0000259" key="13">
    <source>
        <dbReference type="PROSITE" id="PS50262"/>
    </source>
</evidence>
<organism evidence="14">
    <name type="scientific">Aceria tosichella</name>
    <name type="common">wheat curl mite</name>
    <dbReference type="NCBI Taxonomy" id="561515"/>
    <lineage>
        <taxon>Eukaryota</taxon>
        <taxon>Metazoa</taxon>
        <taxon>Ecdysozoa</taxon>
        <taxon>Arthropoda</taxon>
        <taxon>Chelicerata</taxon>
        <taxon>Arachnida</taxon>
        <taxon>Acari</taxon>
        <taxon>Acariformes</taxon>
        <taxon>Trombidiformes</taxon>
        <taxon>Prostigmata</taxon>
        <taxon>Eupodina</taxon>
        <taxon>Eriophyoidea</taxon>
        <taxon>Eriophyidae</taxon>
        <taxon>Eriophyinae</taxon>
        <taxon>Aceriini</taxon>
        <taxon>Aceria</taxon>
    </lineage>
</organism>
<dbReference type="CDD" id="cd15390">
    <property type="entry name" value="7tmA_TACR"/>
    <property type="match status" value="1"/>
</dbReference>
<keyword evidence="5 12" id="KW-1133">Transmembrane helix</keyword>
<dbReference type="Pfam" id="PF00001">
    <property type="entry name" value="7tm_1"/>
    <property type="match status" value="1"/>
</dbReference>
<protein>
    <submittedName>
        <fullName evidence="14">Tachykinin-like peptides receptor 86C</fullName>
    </submittedName>
</protein>
<feature type="transmembrane region" description="Helical" evidence="12">
    <location>
        <begin position="134"/>
        <end position="157"/>
    </location>
</feature>
<proteinExistence type="inferred from homology"/>
<evidence type="ECO:0000256" key="8">
    <source>
        <dbReference type="ARBA" id="ARBA00023170"/>
    </source>
</evidence>
<evidence type="ECO:0000256" key="7">
    <source>
        <dbReference type="ARBA" id="ARBA00023136"/>
    </source>
</evidence>
<feature type="transmembrane region" description="Helical" evidence="12">
    <location>
        <begin position="233"/>
        <end position="255"/>
    </location>
</feature>
<evidence type="ECO:0000256" key="11">
    <source>
        <dbReference type="SAM" id="MobiDB-lite"/>
    </source>
</evidence>